<accession>A0A8S1AEE0</accession>
<evidence type="ECO:0000313" key="1">
    <source>
        <dbReference type="EMBL" id="CAB3243376.1"/>
    </source>
</evidence>
<sequence>MYTEAMRDGIVSTGYLLHDSPHMTQVQLFDIDSAPAHETRRTQNSGGQISTMTTTVQKVHGVTCHMSCPYKYDK</sequence>
<dbReference type="AlphaFoldDB" id="A0A8S1AEE0"/>
<proteinExistence type="predicted"/>
<organism evidence="1 2">
    <name type="scientific">Arctia plantaginis</name>
    <name type="common">Wood tiger moth</name>
    <name type="synonym">Phalaena plantaginis</name>
    <dbReference type="NCBI Taxonomy" id="874455"/>
    <lineage>
        <taxon>Eukaryota</taxon>
        <taxon>Metazoa</taxon>
        <taxon>Ecdysozoa</taxon>
        <taxon>Arthropoda</taxon>
        <taxon>Hexapoda</taxon>
        <taxon>Insecta</taxon>
        <taxon>Pterygota</taxon>
        <taxon>Neoptera</taxon>
        <taxon>Endopterygota</taxon>
        <taxon>Lepidoptera</taxon>
        <taxon>Glossata</taxon>
        <taxon>Ditrysia</taxon>
        <taxon>Noctuoidea</taxon>
        <taxon>Erebidae</taxon>
        <taxon>Arctiinae</taxon>
        <taxon>Arctia</taxon>
    </lineage>
</organism>
<dbReference type="EMBL" id="CADEBD010000314">
    <property type="protein sequence ID" value="CAB3243376.1"/>
    <property type="molecule type" value="Genomic_DNA"/>
</dbReference>
<reference evidence="1 2" key="1">
    <citation type="submission" date="2020-04" db="EMBL/GenBank/DDBJ databases">
        <authorList>
            <person name="Wallbank WR R."/>
            <person name="Pardo Diaz C."/>
            <person name="Kozak K."/>
            <person name="Martin S."/>
            <person name="Jiggins C."/>
            <person name="Moest M."/>
            <person name="Warren A I."/>
            <person name="Byers J.R.P. K."/>
            <person name="Montejo-Kovacevich G."/>
            <person name="Yen C E."/>
        </authorList>
    </citation>
    <scope>NUCLEOTIDE SEQUENCE [LARGE SCALE GENOMIC DNA]</scope>
</reference>
<comment type="caution">
    <text evidence="1">The sequence shown here is derived from an EMBL/GenBank/DDBJ whole genome shotgun (WGS) entry which is preliminary data.</text>
</comment>
<gene>
    <name evidence="1" type="ORF">APLA_LOCUS10349</name>
</gene>
<name>A0A8S1AEE0_ARCPL</name>
<evidence type="ECO:0000313" key="2">
    <source>
        <dbReference type="Proteomes" id="UP000494256"/>
    </source>
</evidence>
<protein>
    <submittedName>
        <fullName evidence="1">Uncharacterized protein</fullName>
    </submittedName>
</protein>
<dbReference type="Proteomes" id="UP000494256">
    <property type="component" value="Unassembled WGS sequence"/>
</dbReference>
<dbReference type="OrthoDB" id="7378361at2759"/>